<feature type="domain" description="O-antigen ligase-related" evidence="6">
    <location>
        <begin position="223"/>
        <end position="353"/>
    </location>
</feature>
<feature type="transmembrane region" description="Helical" evidence="5">
    <location>
        <begin position="118"/>
        <end position="138"/>
    </location>
</feature>
<dbReference type="InterPro" id="IPR051533">
    <property type="entry name" value="WaaL-like"/>
</dbReference>
<keyword evidence="2 5" id="KW-0812">Transmembrane</keyword>
<keyword evidence="4 5" id="KW-0472">Membrane</keyword>
<feature type="transmembrane region" description="Helical" evidence="5">
    <location>
        <begin position="261"/>
        <end position="280"/>
    </location>
</feature>
<organism evidence="7 8">
    <name type="scientific">Candidatus Portnoybacteria bacterium CG10_big_fil_rev_8_21_14_0_10_38_18</name>
    <dbReference type="NCBI Taxonomy" id="1974813"/>
    <lineage>
        <taxon>Bacteria</taxon>
        <taxon>Candidatus Portnoyibacteriota</taxon>
    </lineage>
</organism>
<dbReference type="GO" id="GO:0016020">
    <property type="term" value="C:membrane"/>
    <property type="evidence" value="ECO:0007669"/>
    <property type="project" value="UniProtKB-SubCell"/>
</dbReference>
<feature type="transmembrane region" description="Helical" evidence="5">
    <location>
        <begin position="88"/>
        <end position="106"/>
    </location>
</feature>
<protein>
    <recommendedName>
        <fullName evidence="6">O-antigen ligase-related domain-containing protein</fullName>
    </recommendedName>
</protein>
<comment type="caution">
    <text evidence="7">The sequence shown here is derived from an EMBL/GenBank/DDBJ whole genome shotgun (WGS) entry which is preliminary data.</text>
</comment>
<evidence type="ECO:0000256" key="4">
    <source>
        <dbReference type="ARBA" id="ARBA00023136"/>
    </source>
</evidence>
<feature type="transmembrane region" description="Helical" evidence="5">
    <location>
        <begin position="7"/>
        <end position="25"/>
    </location>
</feature>
<evidence type="ECO:0000313" key="8">
    <source>
        <dbReference type="Proteomes" id="UP000231648"/>
    </source>
</evidence>
<dbReference type="PANTHER" id="PTHR37422:SF13">
    <property type="entry name" value="LIPOPOLYSACCHARIDE BIOSYNTHESIS PROTEIN PA4999-RELATED"/>
    <property type="match status" value="1"/>
</dbReference>
<feature type="transmembrane region" description="Helical" evidence="5">
    <location>
        <begin position="371"/>
        <end position="390"/>
    </location>
</feature>
<evidence type="ECO:0000259" key="6">
    <source>
        <dbReference type="Pfam" id="PF04932"/>
    </source>
</evidence>
<gene>
    <name evidence="7" type="ORF">COU82_00820</name>
</gene>
<evidence type="ECO:0000256" key="2">
    <source>
        <dbReference type="ARBA" id="ARBA00022692"/>
    </source>
</evidence>
<dbReference type="PANTHER" id="PTHR37422">
    <property type="entry name" value="TEICHURONIC ACID BIOSYNTHESIS PROTEIN TUAE"/>
    <property type="match status" value="1"/>
</dbReference>
<feature type="transmembrane region" description="Helical" evidence="5">
    <location>
        <begin position="238"/>
        <end position="254"/>
    </location>
</feature>
<proteinExistence type="predicted"/>
<reference evidence="8" key="1">
    <citation type="submission" date="2017-09" db="EMBL/GenBank/DDBJ databases">
        <title>Depth-based differentiation of microbial function through sediment-hosted aquifers and enrichment of novel symbionts in the deep terrestrial subsurface.</title>
        <authorList>
            <person name="Probst A.J."/>
            <person name="Ladd B."/>
            <person name="Jarett J.K."/>
            <person name="Geller-Mcgrath D.E."/>
            <person name="Sieber C.M.K."/>
            <person name="Emerson J.B."/>
            <person name="Anantharaman K."/>
            <person name="Thomas B.C."/>
            <person name="Malmstrom R."/>
            <person name="Stieglmeier M."/>
            <person name="Klingl A."/>
            <person name="Woyke T."/>
            <person name="Ryan C.M."/>
            <person name="Banfield J.F."/>
        </authorList>
    </citation>
    <scope>NUCLEOTIDE SEQUENCE [LARGE SCALE GENOMIC DNA]</scope>
</reference>
<feature type="transmembrane region" description="Helical" evidence="5">
    <location>
        <begin position="61"/>
        <end position="82"/>
    </location>
</feature>
<dbReference type="Pfam" id="PF04932">
    <property type="entry name" value="Wzy_C"/>
    <property type="match status" value="1"/>
</dbReference>
<name>A0A2M8KCK2_9BACT</name>
<feature type="transmembrane region" description="Helical" evidence="5">
    <location>
        <begin position="402"/>
        <end position="418"/>
    </location>
</feature>
<evidence type="ECO:0000256" key="3">
    <source>
        <dbReference type="ARBA" id="ARBA00022989"/>
    </source>
</evidence>
<feature type="transmembrane region" description="Helical" evidence="5">
    <location>
        <begin position="216"/>
        <end position="232"/>
    </location>
</feature>
<feature type="transmembrane region" description="Helical" evidence="5">
    <location>
        <begin position="31"/>
        <end position="49"/>
    </location>
</feature>
<evidence type="ECO:0000256" key="1">
    <source>
        <dbReference type="ARBA" id="ARBA00004141"/>
    </source>
</evidence>
<sequence length="424" mass="48845">MKILEKGIYLVVLGLPLYLIRFKIFDIPTTLLELMIFGLFIGWLINGFNFKDFKNLLITHYLLLIAILLILIGVSIATVYSWDFRVSAGIWKAWFIDPLLFFIVFISVIKKPEQITRVFYCLIFSGFAVSIISFIYLIQGNLDGQGRLQGFYNSPNYLAMYLAPALIASFWILFFRFPRSAQRAELRVEPFARSRQVETTMPAFGLKTRSRTISKTILLIVNCLLLIIILFFTKSLGAWLGIIAALVFGLIIYFRNKQKKVLLWGIVFCGLIIVLVFTFLKINSIQGKLSLDSRLIIWQRAWEAFKGSPIRGIGPGTFADYFPSYPIWGVPQPHNLYFAFLLQTGIIGFIGFVWLLIHFFKTGFKLFTNHYSLLITIIMSVMVYILVHGLVDTLYWKNDLSVFFWIIIGCMAVLKFNNSKLIRN</sequence>
<dbReference type="EMBL" id="PFDX01000010">
    <property type="protein sequence ID" value="PJE57635.1"/>
    <property type="molecule type" value="Genomic_DNA"/>
</dbReference>
<comment type="subcellular location">
    <subcellularLocation>
        <location evidence="1">Membrane</location>
        <topology evidence="1">Multi-pass membrane protein</topology>
    </subcellularLocation>
</comment>
<accession>A0A2M8KCK2</accession>
<keyword evidence="3 5" id="KW-1133">Transmembrane helix</keyword>
<evidence type="ECO:0000256" key="5">
    <source>
        <dbReference type="SAM" id="Phobius"/>
    </source>
</evidence>
<dbReference type="AlphaFoldDB" id="A0A2M8KCK2"/>
<evidence type="ECO:0000313" key="7">
    <source>
        <dbReference type="EMBL" id="PJE57635.1"/>
    </source>
</evidence>
<feature type="transmembrane region" description="Helical" evidence="5">
    <location>
        <begin position="158"/>
        <end position="177"/>
    </location>
</feature>
<feature type="transmembrane region" description="Helical" evidence="5">
    <location>
        <begin position="336"/>
        <end position="359"/>
    </location>
</feature>
<dbReference type="InterPro" id="IPR007016">
    <property type="entry name" value="O-antigen_ligase-rel_domated"/>
</dbReference>
<dbReference type="Proteomes" id="UP000231648">
    <property type="component" value="Unassembled WGS sequence"/>
</dbReference>